<proteinExistence type="predicted"/>
<dbReference type="EMBL" id="AYKW01000023">
    <property type="protein sequence ID" value="PIL28483.1"/>
    <property type="molecule type" value="Genomic_DNA"/>
</dbReference>
<dbReference type="AlphaFoldDB" id="A0A2G8S3X0"/>
<dbReference type="STRING" id="1077348.A0A2G8S3X0"/>
<organism evidence="1 2">
    <name type="scientific">Ganoderma sinense ZZ0214-1</name>
    <dbReference type="NCBI Taxonomy" id="1077348"/>
    <lineage>
        <taxon>Eukaryota</taxon>
        <taxon>Fungi</taxon>
        <taxon>Dikarya</taxon>
        <taxon>Basidiomycota</taxon>
        <taxon>Agaricomycotina</taxon>
        <taxon>Agaricomycetes</taxon>
        <taxon>Polyporales</taxon>
        <taxon>Polyporaceae</taxon>
        <taxon>Ganoderma</taxon>
    </lineage>
</organism>
<reference evidence="1 2" key="1">
    <citation type="journal article" date="2015" name="Sci. Rep.">
        <title>Chromosome-level genome map provides insights into diverse defense mechanisms in the medicinal fungus Ganoderma sinense.</title>
        <authorList>
            <person name="Zhu Y."/>
            <person name="Xu J."/>
            <person name="Sun C."/>
            <person name="Zhou S."/>
            <person name="Xu H."/>
            <person name="Nelson D.R."/>
            <person name="Qian J."/>
            <person name="Song J."/>
            <person name="Luo H."/>
            <person name="Xiang L."/>
            <person name="Li Y."/>
            <person name="Xu Z."/>
            <person name="Ji A."/>
            <person name="Wang L."/>
            <person name="Lu S."/>
            <person name="Hayward A."/>
            <person name="Sun W."/>
            <person name="Li X."/>
            <person name="Schwartz D.C."/>
            <person name="Wang Y."/>
            <person name="Chen S."/>
        </authorList>
    </citation>
    <scope>NUCLEOTIDE SEQUENCE [LARGE SCALE GENOMIC DNA]</scope>
    <source>
        <strain evidence="1 2">ZZ0214-1</strain>
    </source>
</reference>
<protein>
    <submittedName>
        <fullName evidence="1">Uncharacterized protein</fullName>
    </submittedName>
</protein>
<accession>A0A2G8S3X0</accession>
<name>A0A2G8S3X0_9APHY</name>
<sequence>MKSNGVLCNVKARLRKLPPVRLLKNDGVLPLSNAWLRRLSGDGRLKLRLKRNSNAKLLPLQPDETLCTANFGSIKNRRDCSAEFDKVPTFKGTKPNFYAIPWPVLQSWTTLLPENITEDAVEEFFAHLEDRMTTEEFKAYVSKAHKRFHPNRWDARVILSKDNPELTEMLAAANKTVIQALGPRYDRLFRAEVIHNAERWP</sequence>
<gene>
    <name evidence="1" type="ORF">GSI_08521</name>
</gene>
<evidence type="ECO:0000313" key="2">
    <source>
        <dbReference type="Proteomes" id="UP000230002"/>
    </source>
</evidence>
<evidence type="ECO:0000313" key="1">
    <source>
        <dbReference type="EMBL" id="PIL28483.1"/>
    </source>
</evidence>
<keyword evidence="2" id="KW-1185">Reference proteome</keyword>
<dbReference type="Proteomes" id="UP000230002">
    <property type="component" value="Unassembled WGS sequence"/>
</dbReference>
<comment type="caution">
    <text evidence="1">The sequence shown here is derived from an EMBL/GenBank/DDBJ whole genome shotgun (WGS) entry which is preliminary data.</text>
</comment>
<dbReference type="OrthoDB" id="3265210at2759"/>